<evidence type="ECO:0000256" key="12">
    <source>
        <dbReference type="ARBA" id="ARBA00030726"/>
    </source>
</evidence>
<feature type="compositionally biased region" description="Polar residues" evidence="15">
    <location>
        <begin position="309"/>
        <end position="320"/>
    </location>
</feature>
<evidence type="ECO:0000259" key="16">
    <source>
        <dbReference type="Pfam" id="PF13532"/>
    </source>
</evidence>
<feature type="region of interest" description="Disordered" evidence="15">
    <location>
        <begin position="272"/>
        <end position="336"/>
    </location>
</feature>
<reference evidence="17" key="1">
    <citation type="submission" date="2015-11" db="EMBL/GenBank/DDBJ databases">
        <title>De novo transcriptome assembly of four potential Pierce s Disease insect vectors from Arizona vineyards.</title>
        <authorList>
            <person name="Tassone E.E."/>
        </authorList>
    </citation>
    <scope>NUCLEOTIDE SEQUENCE</scope>
</reference>
<evidence type="ECO:0000256" key="5">
    <source>
        <dbReference type="ARBA" id="ARBA00018485"/>
    </source>
</evidence>
<dbReference type="Pfam" id="PF13532">
    <property type="entry name" value="2OG-FeII_Oxy_2"/>
    <property type="match status" value="1"/>
</dbReference>
<dbReference type="InterPro" id="IPR032860">
    <property type="entry name" value="ALKBH5"/>
</dbReference>
<feature type="domain" description="Alpha-ketoglutarate-dependent dioxygenase AlkB-like" evidence="16">
    <location>
        <begin position="123"/>
        <end position="239"/>
    </location>
</feature>
<evidence type="ECO:0000256" key="4">
    <source>
        <dbReference type="ARBA" id="ARBA00012931"/>
    </source>
</evidence>
<name>A0A1B6J6Y4_9HEMI</name>
<dbReference type="GO" id="GO:0016607">
    <property type="term" value="C:nuclear speck"/>
    <property type="evidence" value="ECO:0007669"/>
    <property type="project" value="UniProtKB-SubCell"/>
</dbReference>
<comment type="catalytic activity">
    <reaction evidence="14">
        <text>an N(6)-methyladenosine in mRNA + 2-oxoglutarate + O2 = an adenosine in mRNA + formaldehyde + succinate + CO2</text>
        <dbReference type="Rhea" id="RHEA:49520"/>
        <dbReference type="Rhea" id="RHEA-COMP:12414"/>
        <dbReference type="Rhea" id="RHEA-COMP:12417"/>
        <dbReference type="ChEBI" id="CHEBI:15379"/>
        <dbReference type="ChEBI" id="CHEBI:16526"/>
        <dbReference type="ChEBI" id="CHEBI:16810"/>
        <dbReference type="ChEBI" id="CHEBI:16842"/>
        <dbReference type="ChEBI" id="CHEBI:30031"/>
        <dbReference type="ChEBI" id="CHEBI:74411"/>
        <dbReference type="ChEBI" id="CHEBI:74449"/>
        <dbReference type="EC" id="1.14.11.53"/>
    </reaction>
    <physiologicalReaction direction="left-to-right" evidence="14">
        <dbReference type="Rhea" id="RHEA:49521"/>
    </physiologicalReaction>
</comment>
<evidence type="ECO:0000256" key="1">
    <source>
        <dbReference type="ARBA" id="ARBA00001954"/>
    </source>
</evidence>
<keyword evidence="9" id="KW-0408">Iron</keyword>
<dbReference type="SUPFAM" id="SSF51197">
    <property type="entry name" value="Clavaminate synthase-like"/>
    <property type="match status" value="1"/>
</dbReference>
<dbReference type="AlphaFoldDB" id="A0A1B6J6Y4"/>
<keyword evidence="11" id="KW-0539">Nucleus</keyword>
<dbReference type="PANTHER" id="PTHR32074:SF2">
    <property type="entry name" value="RNA DEMETHYLASE ALKBH5"/>
    <property type="match status" value="1"/>
</dbReference>
<dbReference type="InterPro" id="IPR037151">
    <property type="entry name" value="AlkB-like_sf"/>
</dbReference>
<evidence type="ECO:0000256" key="8">
    <source>
        <dbReference type="ARBA" id="ARBA00023002"/>
    </source>
</evidence>
<gene>
    <name evidence="17" type="ORF">g.11813</name>
</gene>
<keyword evidence="8" id="KW-0560">Oxidoreductase</keyword>
<comment type="similarity">
    <text evidence="3">Belongs to the alkB family.</text>
</comment>
<dbReference type="Gene3D" id="2.60.120.590">
    <property type="entry name" value="Alpha-ketoglutarate-dependent dioxygenase AlkB-like"/>
    <property type="match status" value="1"/>
</dbReference>
<evidence type="ECO:0000256" key="15">
    <source>
        <dbReference type="SAM" id="MobiDB-lite"/>
    </source>
</evidence>
<dbReference type="EC" id="1.14.11.53" evidence="4"/>
<evidence type="ECO:0000256" key="2">
    <source>
        <dbReference type="ARBA" id="ARBA00004324"/>
    </source>
</evidence>
<dbReference type="PANTHER" id="PTHR32074">
    <property type="entry name" value="RNA DEMETHYLASE ALKBH5"/>
    <property type="match status" value="1"/>
</dbReference>
<dbReference type="GO" id="GO:0006406">
    <property type="term" value="P:mRNA export from nucleus"/>
    <property type="evidence" value="ECO:0007669"/>
    <property type="project" value="TreeGrafter"/>
</dbReference>
<evidence type="ECO:0000256" key="7">
    <source>
        <dbReference type="ARBA" id="ARBA00022964"/>
    </source>
</evidence>
<dbReference type="EMBL" id="GECU01012785">
    <property type="protein sequence ID" value="JAS94921.1"/>
    <property type="molecule type" value="Transcribed_RNA"/>
</dbReference>
<evidence type="ECO:0000256" key="6">
    <source>
        <dbReference type="ARBA" id="ARBA00022723"/>
    </source>
</evidence>
<comment type="cofactor">
    <cofactor evidence="1">
        <name>Fe(2+)</name>
        <dbReference type="ChEBI" id="CHEBI:29033"/>
    </cofactor>
</comment>
<dbReference type="GO" id="GO:0046872">
    <property type="term" value="F:metal ion binding"/>
    <property type="evidence" value="ECO:0007669"/>
    <property type="project" value="UniProtKB-KW"/>
</dbReference>
<evidence type="ECO:0000256" key="3">
    <source>
        <dbReference type="ARBA" id="ARBA00007879"/>
    </source>
</evidence>
<organism evidence="17">
    <name type="scientific">Homalodisca liturata</name>
    <dbReference type="NCBI Taxonomy" id="320908"/>
    <lineage>
        <taxon>Eukaryota</taxon>
        <taxon>Metazoa</taxon>
        <taxon>Ecdysozoa</taxon>
        <taxon>Arthropoda</taxon>
        <taxon>Hexapoda</taxon>
        <taxon>Insecta</taxon>
        <taxon>Pterygota</taxon>
        <taxon>Neoptera</taxon>
        <taxon>Paraneoptera</taxon>
        <taxon>Hemiptera</taxon>
        <taxon>Auchenorrhyncha</taxon>
        <taxon>Membracoidea</taxon>
        <taxon>Cicadellidae</taxon>
        <taxon>Cicadellinae</taxon>
        <taxon>Proconiini</taxon>
        <taxon>Homalodisca</taxon>
    </lineage>
</organism>
<evidence type="ECO:0000256" key="10">
    <source>
        <dbReference type="ARBA" id="ARBA00023157"/>
    </source>
</evidence>
<evidence type="ECO:0000256" key="14">
    <source>
        <dbReference type="ARBA" id="ARBA00047565"/>
    </source>
</evidence>
<evidence type="ECO:0000256" key="13">
    <source>
        <dbReference type="ARBA" id="ARBA00033313"/>
    </source>
</evidence>
<accession>A0A1B6J6Y4</accession>
<proteinExistence type="inferred from homology"/>
<dbReference type="GO" id="GO:1990931">
    <property type="term" value="F:mRNA N6-methyladenosine dioxygenase activity"/>
    <property type="evidence" value="ECO:0007669"/>
    <property type="project" value="UniProtKB-EC"/>
</dbReference>
<evidence type="ECO:0000256" key="11">
    <source>
        <dbReference type="ARBA" id="ARBA00023242"/>
    </source>
</evidence>
<comment type="subcellular location">
    <subcellularLocation>
        <location evidence="2">Nucleus speckle</location>
    </subcellularLocation>
</comment>
<keyword evidence="10" id="KW-1015">Disulfide bond</keyword>
<dbReference type="InterPro" id="IPR027450">
    <property type="entry name" value="AlkB-like"/>
</dbReference>
<keyword evidence="6" id="KW-0479">Metal-binding</keyword>
<evidence type="ECO:0000313" key="17">
    <source>
        <dbReference type="EMBL" id="JAS94921.1"/>
    </source>
</evidence>
<protein>
    <recommendedName>
        <fullName evidence="5">RNA demethylase ALKBH5</fullName>
        <ecNumber evidence="4">1.14.11.53</ecNumber>
    </recommendedName>
    <alternativeName>
        <fullName evidence="12">Alkylated DNA repair protein alkB homolog 5</fullName>
    </alternativeName>
    <alternativeName>
        <fullName evidence="13">Alpha-ketoglutarate-dependent dioxygenase alkB homolog 5</fullName>
    </alternativeName>
</protein>
<evidence type="ECO:0000256" key="9">
    <source>
        <dbReference type="ARBA" id="ARBA00023004"/>
    </source>
</evidence>
<keyword evidence="7" id="KW-0223">Dioxygenase</keyword>
<sequence>MAEGFSDLRQLLRVKQKNAVDNECQGKRFMSGPFYWSQYRTIEEEIALLDMIKTGIKQKRLFDDAQCTKIEEKIDRVVERAEKGKYKPCTVDRAPLRNKYFFGEGYTYGSQLARKGPGMERLYRPGQVDPIPSWVTRLVINPLVRTGIIPEGFVNSAVINDYRPGGCIVSHIDPVHIFDRPIVSVSFMSDSMLSFGCKFTFKPIRVSKPIFCLPLERGCVTLLSGFAADEITHCVRPEDTVARRAVIILRRVLPTAPRLGCDEDVLSPVANNSDINGLSRPEDNKRRGRKRSVAIQAYEDMPKRARADSYNTEPDQTSPLSDPDEKLDGCQISSAT</sequence>
<dbReference type="GO" id="GO:0006397">
    <property type="term" value="P:mRNA processing"/>
    <property type="evidence" value="ECO:0007669"/>
    <property type="project" value="InterPro"/>
</dbReference>